<dbReference type="Ensembl" id="ENSMMNT00015006335.1">
    <property type="protein sequence ID" value="ENSMMNP00015005790.1"/>
    <property type="gene ID" value="ENSMMNG00015004350.1"/>
</dbReference>
<organism evidence="1 2">
    <name type="scientific">Monodon monoceros</name>
    <name type="common">Narwhal</name>
    <name type="synonym">Ceratodon monodon</name>
    <dbReference type="NCBI Taxonomy" id="40151"/>
    <lineage>
        <taxon>Eukaryota</taxon>
        <taxon>Metazoa</taxon>
        <taxon>Chordata</taxon>
        <taxon>Craniata</taxon>
        <taxon>Vertebrata</taxon>
        <taxon>Euteleostomi</taxon>
        <taxon>Mammalia</taxon>
        <taxon>Eutheria</taxon>
        <taxon>Laurasiatheria</taxon>
        <taxon>Artiodactyla</taxon>
        <taxon>Whippomorpha</taxon>
        <taxon>Cetacea</taxon>
        <taxon>Odontoceti</taxon>
        <taxon>Monodontidae</taxon>
        <taxon>Monodon</taxon>
    </lineage>
</organism>
<keyword evidence="2" id="KW-1185">Reference proteome</keyword>
<evidence type="ECO:0000313" key="2">
    <source>
        <dbReference type="Proteomes" id="UP000694561"/>
    </source>
</evidence>
<sequence length="33" mass="4004">LFSLDTFWKNLKSKLGFVNWDTINKDQRSFRTP</sequence>
<proteinExistence type="predicted"/>
<reference evidence="1" key="2">
    <citation type="submission" date="2025-09" db="UniProtKB">
        <authorList>
            <consortium name="Ensembl"/>
        </authorList>
    </citation>
    <scope>IDENTIFICATION</scope>
</reference>
<dbReference type="AlphaFoldDB" id="A0A8C6ASD1"/>
<name>A0A8C6ASD1_MONMO</name>
<protein>
    <recommendedName>
        <fullName evidence="3">Dermokine</fullName>
    </recommendedName>
</protein>
<evidence type="ECO:0008006" key="3">
    <source>
        <dbReference type="Google" id="ProtNLM"/>
    </source>
</evidence>
<evidence type="ECO:0000313" key="1">
    <source>
        <dbReference type="Ensembl" id="ENSMMNP00015005790.1"/>
    </source>
</evidence>
<reference evidence="1" key="1">
    <citation type="submission" date="2025-08" db="UniProtKB">
        <authorList>
            <consortium name="Ensembl"/>
        </authorList>
    </citation>
    <scope>IDENTIFICATION</scope>
</reference>
<accession>A0A8C6ASD1</accession>
<dbReference type="Proteomes" id="UP000694561">
    <property type="component" value="Unplaced"/>
</dbReference>